<dbReference type="GO" id="GO:0008757">
    <property type="term" value="F:S-adenosylmethionine-dependent methyltransferase activity"/>
    <property type="evidence" value="ECO:0007669"/>
    <property type="project" value="InterPro"/>
</dbReference>
<dbReference type="CDD" id="cd02440">
    <property type="entry name" value="AdoMet_MTases"/>
    <property type="match status" value="1"/>
</dbReference>
<comment type="caution">
    <text evidence="2">The sequence shown here is derived from an EMBL/GenBank/DDBJ whole genome shotgun (WGS) entry which is preliminary data.</text>
</comment>
<sequence>MKNSIEEKYNQGKNATEIFKGESELKALKEVYGETAGLFAGILKEKLEEDTQYTLADLGAFKGELAQSILKYIPELDLEVIAIDVNPDALEQNKAADKKITANLTELPLKDKSVDIAMMRYALQWNTLEKQEKIIEEVSRIIKKFAIIQHAGSENEDPQGWRGKVQRIFNDEELPELKRVEIFFSSRDELEDRMKKMGVRFERVDEKVIENLADVYCERYTLDAGKCERVRATLGDKNFMLRTTWVVFPKSE</sequence>
<dbReference type="Pfam" id="PF08241">
    <property type="entry name" value="Methyltransf_11"/>
    <property type="match status" value="1"/>
</dbReference>
<dbReference type="AlphaFoldDB" id="A0A0G0RH79"/>
<dbReference type="Proteomes" id="UP000034665">
    <property type="component" value="Unassembled WGS sequence"/>
</dbReference>
<dbReference type="InterPro" id="IPR013216">
    <property type="entry name" value="Methyltransf_11"/>
</dbReference>
<evidence type="ECO:0000313" key="2">
    <source>
        <dbReference type="EMBL" id="KKR13027.1"/>
    </source>
</evidence>
<gene>
    <name evidence="2" type="ORF">UT41_C0001G0571</name>
</gene>
<dbReference type="EMBL" id="LBWR01000001">
    <property type="protein sequence ID" value="KKR13027.1"/>
    <property type="molecule type" value="Genomic_DNA"/>
</dbReference>
<protein>
    <recommendedName>
        <fullName evidence="1">Methyltransferase type 11 domain-containing protein</fullName>
    </recommendedName>
</protein>
<evidence type="ECO:0000313" key="3">
    <source>
        <dbReference type="Proteomes" id="UP000034665"/>
    </source>
</evidence>
<evidence type="ECO:0000259" key="1">
    <source>
        <dbReference type="Pfam" id="PF08241"/>
    </source>
</evidence>
<feature type="domain" description="Methyltransferase type 11" evidence="1">
    <location>
        <begin position="57"/>
        <end position="144"/>
    </location>
</feature>
<proteinExistence type="predicted"/>
<reference evidence="2 3" key="1">
    <citation type="journal article" date="2015" name="Nature">
        <title>rRNA introns, odd ribosomes, and small enigmatic genomes across a large radiation of phyla.</title>
        <authorList>
            <person name="Brown C.T."/>
            <person name="Hug L.A."/>
            <person name="Thomas B.C."/>
            <person name="Sharon I."/>
            <person name="Castelle C.J."/>
            <person name="Singh A."/>
            <person name="Wilkins M.J."/>
            <person name="Williams K.H."/>
            <person name="Banfield J.F."/>
        </authorList>
    </citation>
    <scope>NUCLEOTIDE SEQUENCE [LARGE SCALE GENOMIC DNA]</scope>
</reference>
<dbReference type="Gene3D" id="3.40.50.150">
    <property type="entry name" value="Vaccinia Virus protein VP39"/>
    <property type="match status" value="1"/>
</dbReference>
<accession>A0A0G0RH79</accession>
<dbReference type="InterPro" id="IPR029063">
    <property type="entry name" value="SAM-dependent_MTases_sf"/>
</dbReference>
<name>A0A0G0RH79_9BACT</name>
<dbReference type="SUPFAM" id="SSF53335">
    <property type="entry name" value="S-adenosyl-L-methionine-dependent methyltransferases"/>
    <property type="match status" value="1"/>
</dbReference>
<organism evidence="2 3">
    <name type="scientific">Candidatus Wolfebacteria bacterium GW2011_GWC2_39_22</name>
    <dbReference type="NCBI Taxonomy" id="1619013"/>
    <lineage>
        <taxon>Bacteria</taxon>
        <taxon>Candidatus Wolfeibacteriota</taxon>
    </lineage>
</organism>
<dbReference type="STRING" id="1619013.UT41_C0001G0571"/>